<protein>
    <submittedName>
        <fullName evidence="1">Uncharacterized protein</fullName>
    </submittedName>
</protein>
<gene>
    <name evidence="1" type="ORF">K402DRAFT_392090</name>
</gene>
<dbReference type="AlphaFoldDB" id="A0A6G1H5Q9"/>
<dbReference type="EMBL" id="ML977149">
    <property type="protein sequence ID" value="KAF1988339.1"/>
    <property type="molecule type" value="Genomic_DNA"/>
</dbReference>
<organism evidence="1 2">
    <name type="scientific">Aulographum hederae CBS 113979</name>
    <dbReference type="NCBI Taxonomy" id="1176131"/>
    <lineage>
        <taxon>Eukaryota</taxon>
        <taxon>Fungi</taxon>
        <taxon>Dikarya</taxon>
        <taxon>Ascomycota</taxon>
        <taxon>Pezizomycotina</taxon>
        <taxon>Dothideomycetes</taxon>
        <taxon>Pleosporomycetidae</taxon>
        <taxon>Aulographales</taxon>
        <taxon>Aulographaceae</taxon>
    </lineage>
</organism>
<dbReference type="Proteomes" id="UP000800041">
    <property type="component" value="Unassembled WGS sequence"/>
</dbReference>
<name>A0A6G1H5Q9_9PEZI</name>
<accession>A0A6G1H5Q9</accession>
<sequence length="234" mass="27022">MKSFYGIKKVVITSAAYRNVVNRSRAGLVRKRQTVPLLDEQFVADLKQSVTSDSPSVGDPTQIYYHAVAEMEAYLPRLANRTFWLAELTQAGASPRRSRAGVRTLLENGRTHLRNFLACSFLPNESKRRRVYDRLWDMVELSDTLTEGDVAQAMFDESVQSMLRFLSLINFDTIRQAIEDKTNNFDGRASKEKEALKMIGKDWVTYARKREERIEYFRQRNLDLITGTKLKPED</sequence>
<keyword evidence="2" id="KW-1185">Reference proteome</keyword>
<evidence type="ECO:0000313" key="1">
    <source>
        <dbReference type="EMBL" id="KAF1988339.1"/>
    </source>
</evidence>
<evidence type="ECO:0000313" key="2">
    <source>
        <dbReference type="Proteomes" id="UP000800041"/>
    </source>
</evidence>
<proteinExistence type="predicted"/>
<reference evidence="1" key="1">
    <citation type="journal article" date="2020" name="Stud. Mycol.">
        <title>101 Dothideomycetes genomes: a test case for predicting lifestyles and emergence of pathogens.</title>
        <authorList>
            <person name="Haridas S."/>
            <person name="Albert R."/>
            <person name="Binder M."/>
            <person name="Bloem J."/>
            <person name="Labutti K."/>
            <person name="Salamov A."/>
            <person name="Andreopoulos B."/>
            <person name="Baker S."/>
            <person name="Barry K."/>
            <person name="Bills G."/>
            <person name="Bluhm B."/>
            <person name="Cannon C."/>
            <person name="Castanera R."/>
            <person name="Culley D."/>
            <person name="Daum C."/>
            <person name="Ezra D."/>
            <person name="Gonzalez J."/>
            <person name="Henrissat B."/>
            <person name="Kuo A."/>
            <person name="Liang C."/>
            <person name="Lipzen A."/>
            <person name="Lutzoni F."/>
            <person name="Magnuson J."/>
            <person name="Mondo S."/>
            <person name="Nolan M."/>
            <person name="Ohm R."/>
            <person name="Pangilinan J."/>
            <person name="Park H.-J."/>
            <person name="Ramirez L."/>
            <person name="Alfaro M."/>
            <person name="Sun H."/>
            <person name="Tritt A."/>
            <person name="Yoshinaga Y."/>
            <person name="Zwiers L.-H."/>
            <person name="Turgeon B."/>
            <person name="Goodwin S."/>
            <person name="Spatafora J."/>
            <person name="Crous P."/>
            <person name="Grigoriev I."/>
        </authorList>
    </citation>
    <scope>NUCLEOTIDE SEQUENCE</scope>
    <source>
        <strain evidence="1">CBS 113979</strain>
    </source>
</reference>